<evidence type="ECO:0000313" key="1">
    <source>
        <dbReference type="EMBL" id="KWT92852.1"/>
    </source>
</evidence>
<organism evidence="1 2">
    <name type="scientific">Candidatus Magnetominusculus xianensis</name>
    <dbReference type="NCBI Taxonomy" id="1748249"/>
    <lineage>
        <taxon>Bacteria</taxon>
        <taxon>Pseudomonadati</taxon>
        <taxon>Nitrospirota</taxon>
        <taxon>Nitrospiria</taxon>
        <taxon>Nitrospirales</taxon>
        <taxon>Nitrospiraceae</taxon>
        <taxon>Candidatus Magnetominusculus</taxon>
    </lineage>
</organism>
<protein>
    <submittedName>
        <fullName evidence="1">Uncharacterized protein</fullName>
    </submittedName>
</protein>
<sequence length="88" mass="9633">MGCDSGMEEAVPYCREIAVKIAYVEVVAIAGLGTLAGATVVDAEANTDCQTGVIRKNLKGILYFILERWYTVYACLSTLYVEEGRYRG</sequence>
<reference evidence="1 2" key="1">
    <citation type="submission" date="2015-11" db="EMBL/GenBank/DDBJ databases">
        <authorList>
            <person name="Lin W."/>
        </authorList>
    </citation>
    <scope>NUCLEOTIDE SEQUENCE [LARGE SCALE GENOMIC DNA]</scope>
    <source>
        <strain evidence="1 2">HCH-1</strain>
    </source>
</reference>
<gene>
    <name evidence="1" type="ORF">ASN18_0438</name>
</gene>
<dbReference type="Proteomes" id="UP000060487">
    <property type="component" value="Unassembled WGS sequence"/>
</dbReference>
<dbReference type="EMBL" id="LNQR01000019">
    <property type="protein sequence ID" value="KWT92852.1"/>
    <property type="molecule type" value="Genomic_DNA"/>
</dbReference>
<evidence type="ECO:0000313" key="2">
    <source>
        <dbReference type="Proteomes" id="UP000060487"/>
    </source>
</evidence>
<accession>A0ABR5SIS8</accession>
<comment type="caution">
    <text evidence="1">The sequence shown here is derived from an EMBL/GenBank/DDBJ whole genome shotgun (WGS) entry which is preliminary data.</text>
</comment>
<name>A0ABR5SIS8_9BACT</name>
<proteinExistence type="predicted"/>
<keyword evidence="2" id="KW-1185">Reference proteome</keyword>